<reference evidence="2 3" key="1">
    <citation type="submission" date="2016-10" db="EMBL/GenBank/DDBJ databases">
        <authorList>
            <person name="de Groot N.N."/>
        </authorList>
    </citation>
    <scope>NUCLEOTIDE SEQUENCE [LARGE SCALE GENOMIC DNA]</scope>
    <source>
        <strain evidence="2 3">IPL20</strain>
    </source>
</reference>
<sequence length="60" mass="6411">MKTIVLTAAAAKQFDGLPAAASGIEVIALQEIEEGKRLIDRKTAACVSDVLNVPFEWLTP</sequence>
<dbReference type="CDD" id="cd00093">
    <property type="entry name" value="HTH_XRE"/>
    <property type="match status" value="1"/>
</dbReference>
<accession>A0A1I7NSX2</accession>
<dbReference type="OrthoDB" id="428094at2"/>
<organism evidence="2 3">
    <name type="scientific">Devosia crocina</name>
    <dbReference type="NCBI Taxonomy" id="429728"/>
    <lineage>
        <taxon>Bacteria</taxon>
        <taxon>Pseudomonadati</taxon>
        <taxon>Pseudomonadota</taxon>
        <taxon>Alphaproteobacteria</taxon>
        <taxon>Hyphomicrobiales</taxon>
        <taxon>Devosiaceae</taxon>
        <taxon>Devosia</taxon>
    </lineage>
</organism>
<gene>
    <name evidence="2" type="ORF">SAMN05216456_3092</name>
</gene>
<dbReference type="AlphaFoldDB" id="A0A1I7NSX2"/>
<dbReference type="Proteomes" id="UP000199074">
    <property type="component" value="Unassembled WGS sequence"/>
</dbReference>
<evidence type="ECO:0000259" key="1">
    <source>
        <dbReference type="PROSITE" id="PS50943"/>
    </source>
</evidence>
<proteinExistence type="predicted"/>
<protein>
    <recommendedName>
        <fullName evidence="1">HTH cro/C1-type domain-containing protein</fullName>
    </recommendedName>
</protein>
<evidence type="ECO:0000313" key="2">
    <source>
        <dbReference type="EMBL" id="SFV37771.1"/>
    </source>
</evidence>
<name>A0A1I7NSX2_9HYPH</name>
<dbReference type="STRING" id="429728.SAMN05216456_3092"/>
<dbReference type="EMBL" id="FPCK01000003">
    <property type="protein sequence ID" value="SFV37771.1"/>
    <property type="molecule type" value="Genomic_DNA"/>
</dbReference>
<dbReference type="RefSeq" id="WP_092426064.1">
    <property type="nucleotide sequence ID" value="NZ_FPCK01000003.1"/>
</dbReference>
<dbReference type="InterPro" id="IPR001387">
    <property type="entry name" value="Cro/C1-type_HTH"/>
</dbReference>
<dbReference type="PROSITE" id="PS50943">
    <property type="entry name" value="HTH_CROC1"/>
    <property type="match status" value="1"/>
</dbReference>
<keyword evidence="3" id="KW-1185">Reference proteome</keyword>
<evidence type="ECO:0000313" key="3">
    <source>
        <dbReference type="Proteomes" id="UP000199074"/>
    </source>
</evidence>
<feature type="domain" description="HTH cro/C1-type" evidence="1">
    <location>
        <begin position="19"/>
        <end position="58"/>
    </location>
</feature>